<keyword evidence="10" id="KW-0539">Nucleus</keyword>
<name>A0AAV7ETT7_ARIFI</name>
<evidence type="ECO:0000313" key="16">
    <source>
        <dbReference type="EMBL" id="KAG9451794.1"/>
    </source>
</evidence>
<keyword evidence="8 15" id="KW-0378">Hydrolase</keyword>
<evidence type="ECO:0000256" key="6">
    <source>
        <dbReference type="ARBA" id="ARBA00022525"/>
    </source>
</evidence>
<keyword evidence="17" id="KW-1185">Reference proteome</keyword>
<keyword evidence="6" id="KW-0964">Secreted</keyword>
<evidence type="ECO:0008006" key="18">
    <source>
        <dbReference type="Google" id="ProtNLM"/>
    </source>
</evidence>
<dbReference type="Proteomes" id="UP000825729">
    <property type="component" value="Unassembled WGS sequence"/>
</dbReference>
<evidence type="ECO:0000256" key="14">
    <source>
        <dbReference type="PROSITE-ProRule" id="PRU10052"/>
    </source>
</evidence>
<keyword evidence="11 15" id="KW-0326">Glycosidase</keyword>
<evidence type="ECO:0000256" key="8">
    <source>
        <dbReference type="ARBA" id="ARBA00022801"/>
    </source>
</evidence>
<dbReference type="InterPro" id="IPR016706">
    <property type="entry name" value="Cleav_polyA_spec_factor_su5"/>
</dbReference>
<organism evidence="16 17">
    <name type="scientific">Aristolochia fimbriata</name>
    <name type="common">White veined hardy Dutchman's pipe vine</name>
    <dbReference type="NCBI Taxonomy" id="158543"/>
    <lineage>
        <taxon>Eukaryota</taxon>
        <taxon>Viridiplantae</taxon>
        <taxon>Streptophyta</taxon>
        <taxon>Embryophyta</taxon>
        <taxon>Tracheophyta</taxon>
        <taxon>Spermatophyta</taxon>
        <taxon>Magnoliopsida</taxon>
        <taxon>Magnoliidae</taxon>
        <taxon>Piperales</taxon>
        <taxon>Aristolochiaceae</taxon>
        <taxon>Aristolochia</taxon>
    </lineage>
</organism>
<comment type="caution">
    <text evidence="16">The sequence shown here is derived from an EMBL/GenBank/DDBJ whole genome shotgun (WGS) entry which is preliminary data.</text>
</comment>
<evidence type="ECO:0000256" key="15">
    <source>
        <dbReference type="RuleBase" id="RU361169"/>
    </source>
</evidence>
<accession>A0AAV7ETT7</accession>
<comment type="similarity">
    <text evidence="4">Belongs to the Nudix hydrolase family. CPSF5 subfamily.</text>
</comment>
<dbReference type="PANTHER" id="PTHR31375">
    <property type="match status" value="1"/>
</dbReference>
<keyword evidence="7" id="KW-0507">mRNA processing</keyword>
<dbReference type="InterPro" id="IPR012334">
    <property type="entry name" value="Pectin_lyas_fold"/>
</dbReference>
<keyword evidence="12" id="KW-0961">Cell wall biogenesis/degradation</keyword>
<dbReference type="SMART" id="SM00710">
    <property type="entry name" value="PbH1"/>
    <property type="match status" value="4"/>
</dbReference>
<dbReference type="AlphaFoldDB" id="A0AAV7ETT7"/>
<dbReference type="GO" id="GO:0005849">
    <property type="term" value="C:mRNA cleavage factor complex"/>
    <property type="evidence" value="ECO:0007669"/>
    <property type="project" value="InterPro"/>
</dbReference>
<evidence type="ECO:0000256" key="11">
    <source>
        <dbReference type="ARBA" id="ARBA00023295"/>
    </source>
</evidence>
<dbReference type="GO" id="GO:0003729">
    <property type="term" value="F:mRNA binding"/>
    <property type="evidence" value="ECO:0007669"/>
    <property type="project" value="InterPro"/>
</dbReference>
<evidence type="ECO:0000256" key="13">
    <source>
        <dbReference type="ARBA" id="ARBA00054854"/>
    </source>
</evidence>
<evidence type="ECO:0000256" key="2">
    <source>
        <dbReference type="ARBA" id="ARBA00004191"/>
    </source>
</evidence>
<comment type="subcellular location">
    <subcellularLocation>
        <location evidence="1">Nucleus</location>
    </subcellularLocation>
    <subcellularLocation>
        <location evidence="2">Secreted</location>
        <location evidence="2">Cell wall</location>
    </subcellularLocation>
</comment>
<sequence length="637" mass="70374">MENGNDSDEGDMVSNVVNIYPLSGYYFGAKDAVPSRDESLSDRVQRMKANYVAHGMRSCVEGVLLVELFRHPHVLLLQVRNSFFKLPGGRLRPGEPEIEGLKRKLTSKLSANGQPNEVDWQVGECLGMWWRSDFETLQYPYLPPNTERPKECTKLFLVRLPGSQQFVVPRNLKLLAIPLCQIHGNHKTYGPIIAGIPQLLSNLFENRRKRRPLMCLSYPSGYVVSQLHDLFLAEDIRSAILTISLVALRICSSEAGPFHVFDVTAYGAAGDAKTDDSTAFLKAWEAACGAFGLSSTFLIPSHKTFLLKPLTLNGECKASRIYIQIDGNLVAPGDRQSFNGHKGWILIQNVRFLTVFGSGELDGRGSIWWPPECIQEPRYARPCDDKTYRPTLLTIDSCNYLTLKGWKLLNSPRNHLQLQSCNYVSISGISINSPGGTPNTDGINIFRSKHLVITDSIIASGDDCISFLSGVVDVRISSVACGPGHGISIGSLGKDNTEAFVSQILVEGTSFTNTKNGVRIKTWQGGSGYVTDIGFRHILMHSVENPIVIDQYYFDKTNKSSAVAVRNIDYFDIKGTGSKETVVNLACSLSVPCRNIRLNEVDLQTRVPEKKAAAYCLSVHGPPCPTCRPQIPCLGRL</sequence>
<dbReference type="GO" id="GO:0004650">
    <property type="term" value="F:polygalacturonase activity"/>
    <property type="evidence" value="ECO:0007669"/>
    <property type="project" value="InterPro"/>
</dbReference>
<evidence type="ECO:0000256" key="1">
    <source>
        <dbReference type="ARBA" id="ARBA00004123"/>
    </source>
</evidence>
<feature type="active site" evidence="14">
    <location>
        <position position="485"/>
    </location>
</feature>
<protein>
    <recommendedName>
        <fullName evidence="18">Cleavage and polyadenylation specificity factor subunit 5</fullName>
    </recommendedName>
</protein>
<evidence type="ECO:0000256" key="12">
    <source>
        <dbReference type="ARBA" id="ARBA00023316"/>
    </source>
</evidence>
<dbReference type="InterPro" id="IPR000743">
    <property type="entry name" value="Glyco_hydro_28"/>
</dbReference>
<dbReference type="InterPro" id="IPR006626">
    <property type="entry name" value="PbH1"/>
</dbReference>
<dbReference type="FunFam" id="3.90.79.10:FF:000020">
    <property type="entry name" value="Pre-mRNA cleavage factor Im subunit 2"/>
    <property type="match status" value="1"/>
</dbReference>
<proteinExistence type="inferred from homology"/>
<dbReference type="Gene3D" id="2.160.20.10">
    <property type="entry name" value="Single-stranded right-handed beta-helix, Pectin lyase-like"/>
    <property type="match status" value="1"/>
</dbReference>
<dbReference type="EMBL" id="JAINDJ010000003">
    <property type="protein sequence ID" value="KAG9451794.1"/>
    <property type="molecule type" value="Genomic_DNA"/>
</dbReference>
<evidence type="ECO:0000256" key="10">
    <source>
        <dbReference type="ARBA" id="ARBA00023242"/>
    </source>
</evidence>
<dbReference type="CDD" id="cd18871">
    <property type="entry name" value="NUDIX_Cfim25_Nudt21"/>
    <property type="match status" value="1"/>
</dbReference>
<evidence type="ECO:0000256" key="3">
    <source>
        <dbReference type="ARBA" id="ARBA00008834"/>
    </source>
</evidence>
<dbReference type="InterPro" id="IPR011050">
    <property type="entry name" value="Pectin_lyase_fold/virulence"/>
</dbReference>
<keyword evidence="5" id="KW-0134">Cell wall</keyword>
<evidence type="ECO:0000313" key="17">
    <source>
        <dbReference type="Proteomes" id="UP000825729"/>
    </source>
</evidence>
<evidence type="ECO:0000256" key="9">
    <source>
        <dbReference type="ARBA" id="ARBA00022884"/>
    </source>
</evidence>
<dbReference type="Pfam" id="PF00295">
    <property type="entry name" value="Glyco_hydro_28"/>
    <property type="match status" value="1"/>
</dbReference>
<dbReference type="GO" id="GO:0005975">
    <property type="term" value="P:carbohydrate metabolic process"/>
    <property type="evidence" value="ECO:0007669"/>
    <property type="project" value="InterPro"/>
</dbReference>
<keyword evidence="9" id="KW-0694">RNA-binding</keyword>
<comment type="function">
    <text evidence="13">Component of the cleavage factor Im (CFIm) complex that plays a key role in pre-mRNA 3'-processing. Involved in association with CPSF6 or CPSF7 in pre-MRNA 3'-end poly(A) site cleavage and poly(A) addition. NUDT21/CPSF5 binds to cleavage and polyadenylation RNA substrates. The homodimer mediates simultaneous sequence-specific recognition of two 5'-UGUA-3' elements within the pre-mRNA. Binds to, but does not hydrolyze mono- and di-adenosine nucleotides. May have a role in mRNA export.</text>
</comment>
<comment type="similarity">
    <text evidence="3 15">Belongs to the glycosyl hydrolase 28 family.</text>
</comment>
<dbReference type="GO" id="GO:0031124">
    <property type="term" value="P:mRNA 3'-end processing"/>
    <property type="evidence" value="ECO:0007669"/>
    <property type="project" value="InterPro"/>
</dbReference>
<evidence type="ECO:0000256" key="5">
    <source>
        <dbReference type="ARBA" id="ARBA00022512"/>
    </source>
</evidence>
<dbReference type="Pfam" id="PF13869">
    <property type="entry name" value="NUDIX_2"/>
    <property type="match status" value="1"/>
</dbReference>
<gene>
    <name evidence="16" type="ORF">H6P81_004698</name>
</gene>
<dbReference type="PROSITE" id="PS00502">
    <property type="entry name" value="POLYGALACTURONASE"/>
    <property type="match status" value="1"/>
</dbReference>
<reference evidence="16 17" key="1">
    <citation type="submission" date="2021-07" db="EMBL/GenBank/DDBJ databases">
        <title>The Aristolochia fimbriata genome: insights into angiosperm evolution, floral development and chemical biosynthesis.</title>
        <authorList>
            <person name="Jiao Y."/>
        </authorList>
    </citation>
    <scope>NUCLEOTIDE SEQUENCE [LARGE SCALE GENOMIC DNA]</scope>
    <source>
        <strain evidence="16">IBCAS-2021</strain>
        <tissue evidence="16">Leaf</tissue>
    </source>
</reference>
<dbReference type="GO" id="GO:0071555">
    <property type="term" value="P:cell wall organization"/>
    <property type="evidence" value="ECO:0007669"/>
    <property type="project" value="UniProtKB-KW"/>
</dbReference>
<dbReference type="SUPFAM" id="SSF51126">
    <property type="entry name" value="Pectin lyase-like"/>
    <property type="match status" value="1"/>
</dbReference>
<evidence type="ECO:0000256" key="7">
    <source>
        <dbReference type="ARBA" id="ARBA00022664"/>
    </source>
</evidence>
<dbReference type="Gene3D" id="3.90.79.10">
    <property type="entry name" value="Nucleoside Triphosphate Pyrophosphohydrolase"/>
    <property type="match status" value="1"/>
</dbReference>
<evidence type="ECO:0000256" key="4">
    <source>
        <dbReference type="ARBA" id="ARBA00009710"/>
    </source>
</evidence>